<dbReference type="Gene3D" id="2.130.10.130">
    <property type="entry name" value="Integrin alpha, N-terminal"/>
    <property type="match status" value="1"/>
</dbReference>
<dbReference type="InterPro" id="IPR028994">
    <property type="entry name" value="Integrin_alpha_N"/>
</dbReference>
<dbReference type="Pfam" id="PF06439">
    <property type="entry name" value="3keto-disac_hyd"/>
    <property type="match status" value="1"/>
</dbReference>
<feature type="signal peptide" evidence="2">
    <location>
        <begin position="1"/>
        <end position="19"/>
    </location>
</feature>
<dbReference type="Gene3D" id="2.60.120.560">
    <property type="entry name" value="Exo-inulinase, domain 1"/>
    <property type="match status" value="1"/>
</dbReference>
<dbReference type="InterPro" id="IPR013517">
    <property type="entry name" value="FG-GAP"/>
</dbReference>
<reference evidence="5" key="1">
    <citation type="journal article" date="2019" name="Int. J. Syst. Evol. Microbiol.">
        <title>The Global Catalogue of Microorganisms (GCM) 10K type strain sequencing project: providing services to taxonomists for standard genome sequencing and annotation.</title>
        <authorList>
            <consortium name="The Broad Institute Genomics Platform"/>
            <consortium name="The Broad Institute Genome Sequencing Center for Infectious Disease"/>
            <person name="Wu L."/>
            <person name="Ma J."/>
        </authorList>
    </citation>
    <scope>NUCLEOTIDE SEQUENCE [LARGE SCALE GENOMIC DNA]</scope>
    <source>
        <strain evidence="5">JCM 3389</strain>
    </source>
</reference>
<evidence type="ECO:0000313" key="4">
    <source>
        <dbReference type="EMBL" id="MFD2098984.1"/>
    </source>
</evidence>
<dbReference type="RefSeq" id="WP_379829749.1">
    <property type="nucleotide sequence ID" value="NZ_JBHUHU010000001.1"/>
</dbReference>
<accession>A0ABW4XVH7</accession>
<keyword evidence="5" id="KW-1185">Reference proteome</keyword>
<dbReference type="Pfam" id="PF13517">
    <property type="entry name" value="FG-GAP_3"/>
    <property type="match status" value="1"/>
</dbReference>
<sequence>MKKYSVLGLFLFLITLGHAQDLDKLQDVKAITFLPDYLFAGSELDQWKPFRENKWSANNGVITGNVNTSKPGILLFDQSFQDVALQASIKRESSVETGFLFRFEKKGDTIDAVLVSIAADGSVTPYNISFDAQGNETNRTKLARAGGIWYRVAPPIKEEEGNPFAGYKRPEPPKDLPVTQPNTDFVEGQWNQLEGYMDVNVIRSFLNDGGEVGGTTGEETNNDGFGPVALYIGGKGKVQFKNIMLKDAYVKNTPSEKVSDRFKIQPISDMYYSWGTDTADFNKDGEIDIVAGPYIYYGPDFTNRIEIFPAIAAGPSKEFAYNRVQDAYDFNNDGWPDVLSSAFATTLYINPKGEHKRWKSYDVLPDGGQSEITKFTDIDNDGKPELVYGAKGFVRYAKPDANDPTQPWTVYNVSEAGHALAHGIGTGDINGDGRIDILNALGWWEQPQVLDSTKTWKYHPVAFGRYGKRSTNIGSSHMAVYDVNGNGLLDVVANLNSHGFGLAWYEQKRTNGEITFVRHMIADDYGFNNAGGVTFSQLHGATSADVDNDGLLDFIVGKRLFTHLDNYYDPDTYGPPVLYWYKTVRDTNAPGGAKFVPELIHNRSGVGSELDAVDLDNNGTVDILTSTNTGTYIYWNKK</sequence>
<dbReference type="Proteomes" id="UP001597342">
    <property type="component" value="Unassembled WGS sequence"/>
</dbReference>
<evidence type="ECO:0000259" key="3">
    <source>
        <dbReference type="Pfam" id="PF06439"/>
    </source>
</evidence>
<dbReference type="PANTHER" id="PTHR46580:SF2">
    <property type="entry name" value="MAM DOMAIN-CONTAINING PROTEIN"/>
    <property type="match status" value="1"/>
</dbReference>
<evidence type="ECO:0000256" key="2">
    <source>
        <dbReference type="SAM" id="SignalP"/>
    </source>
</evidence>
<feature type="chain" id="PRO_5045340061" evidence="2">
    <location>
        <begin position="20"/>
        <end position="638"/>
    </location>
</feature>
<evidence type="ECO:0000256" key="1">
    <source>
        <dbReference type="ARBA" id="ARBA00022729"/>
    </source>
</evidence>
<gene>
    <name evidence="4" type="ORF">ACFSJE_04305</name>
</gene>
<protein>
    <submittedName>
        <fullName evidence="4">FG-GAP-like repeat-containing protein</fullName>
    </submittedName>
</protein>
<dbReference type="EMBL" id="JBHUHU010000001">
    <property type="protein sequence ID" value="MFD2098984.1"/>
    <property type="molecule type" value="Genomic_DNA"/>
</dbReference>
<comment type="caution">
    <text evidence="4">The sequence shown here is derived from an EMBL/GenBank/DDBJ whole genome shotgun (WGS) entry which is preliminary data.</text>
</comment>
<keyword evidence="1 2" id="KW-0732">Signal</keyword>
<evidence type="ECO:0000313" key="5">
    <source>
        <dbReference type="Proteomes" id="UP001597342"/>
    </source>
</evidence>
<proteinExistence type="predicted"/>
<name>A0ABW4XVH7_9FLAO</name>
<feature type="domain" description="3-keto-alpha-glucoside-1,2-lyase/3-keto-2-hydroxy-glucal hydratase" evidence="3">
    <location>
        <begin position="38"/>
        <end position="246"/>
    </location>
</feature>
<organism evidence="4 5">
    <name type="scientific">Flagellimonas iocasae</name>
    <dbReference type="NCBI Taxonomy" id="2055905"/>
    <lineage>
        <taxon>Bacteria</taxon>
        <taxon>Pseudomonadati</taxon>
        <taxon>Bacteroidota</taxon>
        <taxon>Flavobacteriia</taxon>
        <taxon>Flavobacteriales</taxon>
        <taxon>Flavobacteriaceae</taxon>
        <taxon>Flagellimonas</taxon>
    </lineage>
</organism>
<dbReference type="SUPFAM" id="SSF69318">
    <property type="entry name" value="Integrin alpha N-terminal domain"/>
    <property type="match status" value="1"/>
</dbReference>
<dbReference type="PANTHER" id="PTHR46580">
    <property type="entry name" value="SENSOR KINASE-RELATED"/>
    <property type="match status" value="1"/>
</dbReference>
<dbReference type="InterPro" id="IPR010496">
    <property type="entry name" value="AL/BT2_dom"/>
</dbReference>